<dbReference type="PROSITE" id="PS00383">
    <property type="entry name" value="TYR_PHOSPHATASE_1"/>
    <property type="match status" value="1"/>
</dbReference>
<comment type="similarity">
    <text evidence="1">Belongs to the protein-tyrosine phosphatase family.</text>
</comment>
<protein>
    <submittedName>
        <fullName evidence="5">Dual specificity protein phosphatase-like protein</fullName>
    </submittedName>
</protein>
<dbReference type="Gene3D" id="3.90.190.10">
    <property type="entry name" value="Protein tyrosine phosphatase superfamily"/>
    <property type="match status" value="1"/>
</dbReference>
<dbReference type="InterPro" id="IPR020422">
    <property type="entry name" value="TYR_PHOSPHATASE_DUAL_dom"/>
</dbReference>
<evidence type="ECO:0000256" key="1">
    <source>
        <dbReference type="ARBA" id="ARBA00009580"/>
    </source>
</evidence>
<dbReference type="PANTHER" id="PTHR31126:SF72">
    <property type="entry name" value="DUAL SPECIFICITY PROTEIN PHOSPHATASE TPBA"/>
    <property type="match status" value="1"/>
</dbReference>
<dbReference type="Pfam" id="PF00782">
    <property type="entry name" value="DSPc"/>
    <property type="match status" value="1"/>
</dbReference>
<evidence type="ECO:0000259" key="4">
    <source>
        <dbReference type="PROSITE" id="PS50056"/>
    </source>
</evidence>
<dbReference type="InterPro" id="IPR029021">
    <property type="entry name" value="Prot-tyrosine_phosphatase-like"/>
</dbReference>
<dbReference type="Proteomes" id="UP000294963">
    <property type="component" value="Unassembled WGS sequence"/>
</dbReference>
<dbReference type="InterPro" id="IPR000387">
    <property type="entry name" value="Tyr_Pase_dom"/>
</dbReference>
<dbReference type="EMBL" id="SLVJ01000021">
    <property type="protein sequence ID" value="TCM63289.1"/>
    <property type="molecule type" value="Genomic_DNA"/>
</dbReference>
<dbReference type="AlphaFoldDB" id="A0A4R1XJ52"/>
<evidence type="ECO:0000256" key="3">
    <source>
        <dbReference type="ARBA" id="ARBA00022912"/>
    </source>
</evidence>
<dbReference type="InterPro" id="IPR000340">
    <property type="entry name" value="Dual-sp_phosphatase_cat-dom"/>
</dbReference>
<evidence type="ECO:0000313" key="5">
    <source>
        <dbReference type="EMBL" id="TCM63289.1"/>
    </source>
</evidence>
<name>A0A4R1XJ52_ACICA</name>
<keyword evidence="2" id="KW-0378">Hydrolase</keyword>
<dbReference type="SMART" id="SM00195">
    <property type="entry name" value="DSPc"/>
    <property type="match status" value="1"/>
</dbReference>
<accession>A0A4R1XJ52</accession>
<dbReference type="GO" id="GO:0004721">
    <property type="term" value="F:phosphoprotein phosphatase activity"/>
    <property type="evidence" value="ECO:0007669"/>
    <property type="project" value="UniProtKB-KW"/>
</dbReference>
<gene>
    <name evidence="5" type="ORF">EC844_12114</name>
</gene>
<organism evidence="5 6">
    <name type="scientific">Acinetobacter calcoaceticus</name>
    <dbReference type="NCBI Taxonomy" id="471"/>
    <lineage>
        <taxon>Bacteria</taxon>
        <taxon>Pseudomonadati</taxon>
        <taxon>Pseudomonadota</taxon>
        <taxon>Gammaproteobacteria</taxon>
        <taxon>Moraxellales</taxon>
        <taxon>Moraxellaceae</taxon>
        <taxon>Acinetobacter</taxon>
        <taxon>Acinetobacter calcoaceticus/baumannii complex</taxon>
    </lineage>
</organism>
<dbReference type="SUPFAM" id="SSF52799">
    <property type="entry name" value="(Phosphotyrosine protein) phosphatases II"/>
    <property type="match status" value="1"/>
</dbReference>
<keyword evidence="3" id="KW-0904">Protein phosphatase</keyword>
<proteinExistence type="inferred from homology"/>
<evidence type="ECO:0000313" key="6">
    <source>
        <dbReference type="Proteomes" id="UP000294963"/>
    </source>
</evidence>
<dbReference type="PROSITE" id="PS50056">
    <property type="entry name" value="TYR_PHOSPHATASE_2"/>
    <property type="match status" value="1"/>
</dbReference>
<dbReference type="PROSITE" id="PS51257">
    <property type="entry name" value="PROKAR_LIPOPROTEIN"/>
    <property type="match status" value="1"/>
</dbReference>
<comment type="caution">
    <text evidence="5">The sequence shown here is derived from an EMBL/GenBank/DDBJ whole genome shotgun (WGS) entry which is preliminary data.</text>
</comment>
<reference evidence="5 6" key="1">
    <citation type="submission" date="2019-03" db="EMBL/GenBank/DDBJ databases">
        <title>Genomic analyses of the natural microbiome of Caenorhabditis elegans.</title>
        <authorList>
            <person name="Samuel B."/>
        </authorList>
    </citation>
    <scope>NUCLEOTIDE SEQUENCE [LARGE SCALE GENOMIC DNA]</scope>
    <source>
        <strain evidence="5 6">JUb89</strain>
    </source>
</reference>
<dbReference type="OrthoDB" id="9814896at2"/>
<feature type="domain" description="Tyrosine specific protein phosphatases" evidence="4">
    <location>
        <begin position="106"/>
        <end position="160"/>
    </location>
</feature>
<evidence type="ECO:0000256" key="2">
    <source>
        <dbReference type="ARBA" id="ARBA00022801"/>
    </source>
</evidence>
<sequence>MKKYLISTVLISSITLTGCITTLSLPADQRPNHWGQVISTSNNFYQISPTVFRSEQPDHSLLPALKQHKISRVINLRQRNPDQKVFENQPFNLTHIPIQTWAIDRNDLLQVMQAIQLAEQKQENVLIHCYHGSDRTGVSVAMYRVLFQNWSREDALNEMKHGGYGFHPIWTNIEKLMSAENIQWTRAQLNHSKVITTNTLAH</sequence>
<keyword evidence="6" id="KW-1185">Reference proteome</keyword>
<dbReference type="PANTHER" id="PTHR31126">
    <property type="entry name" value="TYROSINE-PROTEIN PHOSPHATASE"/>
    <property type="match status" value="1"/>
</dbReference>
<dbReference type="InterPro" id="IPR016130">
    <property type="entry name" value="Tyr_Pase_AS"/>
</dbReference>